<dbReference type="KEGG" id="nlo:107217323"/>
<dbReference type="FunCoup" id="A0A6J0B7Z8">
    <property type="interactions" value="2"/>
</dbReference>
<dbReference type="InterPro" id="IPR001005">
    <property type="entry name" value="SANT/Myb"/>
</dbReference>
<evidence type="ECO:0000256" key="2">
    <source>
        <dbReference type="ARBA" id="ARBA00016807"/>
    </source>
</evidence>
<dbReference type="AlphaFoldDB" id="A0A6J0B7Z8"/>
<feature type="region of interest" description="Disordered" evidence="6">
    <location>
        <begin position="159"/>
        <end position="178"/>
    </location>
</feature>
<reference evidence="9" key="1">
    <citation type="submission" date="2025-08" db="UniProtKB">
        <authorList>
            <consortium name="RefSeq"/>
        </authorList>
    </citation>
    <scope>IDENTIFICATION</scope>
    <source>
        <tissue evidence="9">Thorax and Abdomen</tissue>
    </source>
</reference>
<keyword evidence="3" id="KW-0805">Transcription regulation</keyword>
<name>A0A6J0B7Z8_NEOLC</name>
<dbReference type="InParanoid" id="A0A6J0B7Z8"/>
<dbReference type="GeneID" id="107217323"/>
<gene>
    <name evidence="9" type="primary">LOC107217323</name>
</gene>
<sequence length="371" mass="41684">MFKKNYILSGIDPRSDRLENELAKRGRRRNNRVSFVCFLLMNSRRKKMSSSSSSKGTRKTYSFEEREILITLINKHGDVEDKKSDPTSMCKRKSAWTKLAEEYNALVGPYATRSSVQLRRCWENMKACKRNREEKRSGPTSKGPNHNISSDRLRLSLSNWQDGTSGQNSIDTSTSASTVGLPPNVVFEPKASEPFTLQSVPASKASKMALKGSQRGDLEGKEPPPGVAVLTSGLTEAKMELPPSVGPMGDCPEKFMTDPESSIEDVHSDTEDPAIADARGAFCIRSNSIRPSVPSPCRIPQNRLQRRIGSAAQRSEELHVLALSEAQIKVDIAAMQKEEARIRLEEVRYRKEEARLRMLFFTYKLDRLKED</sequence>
<evidence type="ECO:0000256" key="3">
    <source>
        <dbReference type="ARBA" id="ARBA00023015"/>
    </source>
</evidence>
<dbReference type="PROSITE" id="PS50090">
    <property type="entry name" value="MYB_LIKE"/>
    <property type="match status" value="1"/>
</dbReference>
<proteinExistence type="predicted"/>
<evidence type="ECO:0000313" key="8">
    <source>
        <dbReference type="Proteomes" id="UP000829291"/>
    </source>
</evidence>
<comment type="function">
    <text evidence="5">Involved in transvection phenomena (= synapsis-dependent gene expression), where the synaptic pairing of chromosomes carrying genes with which zeste interacts influences the expression of these genes. Zeste binds to DNA and stimulates transcription from a nearby promoter.</text>
</comment>
<dbReference type="Pfam" id="PF13873">
    <property type="entry name" value="Myb_DNA-bind_5"/>
    <property type="match status" value="1"/>
</dbReference>
<evidence type="ECO:0000313" key="9">
    <source>
        <dbReference type="RefSeq" id="XP_015510306.2"/>
    </source>
</evidence>
<feature type="region of interest" description="Disordered" evidence="6">
    <location>
        <begin position="130"/>
        <end position="152"/>
    </location>
</feature>
<dbReference type="Gene3D" id="1.10.10.60">
    <property type="entry name" value="Homeodomain-like"/>
    <property type="match status" value="1"/>
</dbReference>
<evidence type="ECO:0000256" key="5">
    <source>
        <dbReference type="ARBA" id="ARBA00025466"/>
    </source>
</evidence>
<dbReference type="InterPro" id="IPR028002">
    <property type="entry name" value="Myb_DNA-bind_5"/>
</dbReference>
<evidence type="ECO:0000256" key="1">
    <source>
        <dbReference type="ARBA" id="ARBA00011764"/>
    </source>
</evidence>
<comment type="subunit">
    <text evidence="1">Self-associates forming complexes of several hundred monomers.</text>
</comment>
<evidence type="ECO:0000259" key="7">
    <source>
        <dbReference type="PROSITE" id="PS50090"/>
    </source>
</evidence>
<organism evidence="9">
    <name type="scientific">Neodiprion lecontei</name>
    <name type="common">Redheaded pine sawfly</name>
    <dbReference type="NCBI Taxonomy" id="441921"/>
    <lineage>
        <taxon>Eukaryota</taxon>
        <taxon>Metazoa</taxon>
        <taxon>Ecdysozoa</taxon>
        <taxon>Arthropoda</taxon>
        <taxon>Hexapoda</taxon>
        <taxon>Insecta</taxon>
        <taxon>Pterygota</taxon>
        <taxon>Neoptera</taxon>
        <taxon>Endopterygota</taxon>
        <taxon>Hymenoptera</taxon>
        <taxon>Tenthredinoidea</taxon>
        <taxon>Diprionidae</taxon>
        <taxon>Diprioninae</taxon>
        <taxon>Neodiprion</taxon>
    </lineage>
</organism>
<evidence type="ECO:0000256" key="6">
    <source>
        <dbReference type="SAM" id="MobiDB-lite"/>
    </source>
</evidence>
<accession>A0A6J0B7Z8</accession>
<keyword evidence="8" id="KW-1185">Reference proteome</keyword>
<dbReference type="RefSeq" id="XP_015510306.2">
    <property type="nucleotide sequence ID" value="XM_015654820.2"/>
</dbReference>
<dbReference type="CDD" id="cd00167">
    <property type="entry name" value="SANT"/>
    <property type="match status" value="1"/>
</dbReference>
<evidence type="ECO:0000256" key="4">
    <source>
        <dbReference type="ARBA" id="ARBA00023163"/>
    </source>
</evidence>
<protein>
    <recommendedName>
        <fullName evidence="2">Regulatory protein zeste</fullName>
    </recommendedName>
</protein>
<dbReference type="SMART" id="SM00717">
    <property type="entry name" value="SANT"/>
    <property type="match status" value="1"/>
</dbReference>
<dbReference type="Proteomes" id="UP000829291">
    <property type="component" value="Chromosome 5"/>
</dbReference>
<feature type="domain" description="Myb-like" evidence="7">
    <location>
        <begin position="53"/>
        <end position="126"/>
    </location>
</feature>
<feature type="compositionally biased region" description="Polar residues" evidence="6">
    <location>
        <begin position="138"/>
        <end position="148"/>
    </location>
</feature>
<dbReference type="OrthoDB" id="3066195at2759"/>
<keyword evidence="4" id="KW-0804">Transcription</keyword>